<comment type="caution">
    <text evidence="3">The sequence shown here is derived from an EMBL/GenBank/DDBJ whole genome shotgun (WGS) entry which is preliminary data.</text>
</comment>
<dbReference type="InterPro" id="IPR026870">
    <property type="entry name" value="Zinc_ribbon_dom"/>
</dbReference>
<proteinExistence type="predicted"/>
<feature type="transmembrane region" description="Helical" evidence="1">
    <location>
        <begin position="332"/>
        <end position="350"/>
    </location>
</feature>
<dbReference type="Pfam" id="PF13240">
    <property type="entry name" value="Zn_Ribbon_1"/>
    <property type="match status" value="1"/>
</dbReference>
<dbReference type="EMBL" id="AZDA01000144">
    <property type="protein sequence ID" value="KRK32432.1"/>
    <property type="molecule type" value="Genomic_DNA"/>
</dbReference>
<dbReference type="RefSeq" id="WP_235807532.1">
    <property type="nucleotide sequence ID" value="NZ_AZDA01000144.1"/>
</dbReference>
<feature type="transmembrane region" description="Helical" evidence="1">
    <location>
        <begin position="142"/>
        <end position="166"/>
    </location>
</feature>
<dbReference type="STRING" id="1423726.FC07_GL002143"/>
<feature type="transmembrane region" description="Helical" evidence="1">
    <location>
        <begin position="118"/>
        <end position="136"/>
    </location>
</feature>
<keyword evidence="1" id="KW-0812">Transmembrane</keyword>
<feature type="transmembrane region" description="Helical" evidence="1">
    <location>
        <begin position="178"/>
        <end position="197"/>
    </location>
</feature>
<keyword evidence="4" id="KW-1185">Reference proteome</keyword>
<name>A0A0R1GEG2_9LACO</name>
<reference evidence="3 4" key="1">
    <citation type="journal article" date="2015" name="Genome Announc.">
        <title>Expanding the biotechnology potential of lactobacilli through comparative genomics of 213 strains and associated genera.</title>
        <authorList>
            <person name="Sun Z."/>
            <person name="Harris H.M."/>
            <person name="McCann A."/>
            <person name="Guo C."/>
            <person name="Argimon S."/>
            <person name="Zhang W."/>
            <person name="Yang X."/>
            <person name="Jeffery I.B."/>
            <person name="Cooney J.C."/>
            <person name="Kagawa T.F."/>
            <person name="Liu W."/>
            <person name="Song Y."/>
            <person name="Salvetti E."/>
            <person name="Wrobel A."/>
            <person name="Rasinkangas P."/>
            <person name="Parkhill J."/>
            <person name="Rea M.C."/>
            <person name="O'Sullivan O."/>
            <person name="Ritari J."/>
            <person name="Douillard F.P."/>
            <person name="Paul Ross R."/>
            <person name="Yang R."/>
            <person name="Briner A.E."/>
            <person name="Felis G.E."/>
            <person name="de Vos W.M."/>
            <person name="Barrangou R."/>
            <person name="Klaenhammer T.R."/>
            <person name="Caufield P.W."/>
            <person name="Cui Y."/>
            <person name="Zhang H."/>
            <person name="O'Toole P.W."/>
        </authorList>
    </citation>
    <scope>NUCLEOTIDE SEQUENCE [LARGE SCALE GENOMIC DNA]</scope>
    <source>
        <strain evidence="3 4">DSM 20003</strain>
    </source>
</reference>
<feature type="transmembrane region" description="Helical" evidence="1">
    <location>
        <begin position="302"/>
        <end position="320"/>
    </location>
</feature>
<feature type="transmembrane region" description="Helical" evidence="1">
    <location>
        <begin position="233"/>
        <end position="251"/>
    </location>
</feature>
<keyword evidence="1" id="KW-0472">Membrane</keyword>
<evidence type="ECO:0000259" key="2">
    <source>
        <dbReference type="Pfam" id="PF13240"/>
    </source>
</evidence>
<gene>
    <name evidence="3" type="ORF">FC07_GL002143</name>
</gene>
<dbReference type="AlphaFoldDB" id="A0A0R1GEG2"/>
<dbReference type="PANTHER" id="PTHR36844">
    <property type="entry name" value="PROTEASE PRSW"/>
    <property type="match status" value="1"/>
</dbReference>
<dbReference type="PANTHER" id="PTHR36844:SF1">
    <property type="entry name" value="PROTEASE PRSW"/>
    <property type="match status" value="1"/>
</dbReference>
<dbReference type="PATRIC" id="fig|1423726.3.peg.2222"/>
<dbReference type="Pfam" id="PF13367">
    <property type="entry name" value="PrsW-protease"/>
    <property type="match status" value="1"/>
</dbReference>
<dbReference type="Proteomes" id="UP000051461">
    <property type="component" value="Unassembled WGS sequence"/>
</dbReference>
<dbReference type="InterPro" id="IPR026898">
    <property type="entry name" value="PrsW"/>
</dbReference>
<feature type="transmembrane region" description="Helical" evidence="1">
    <location>
        <begin position="203"/>
        <end position="226"/>
    </location>
</feature>
<keyword evidence="1" id="KW-1133">Transmembrane helix</keyword>
<evidence type="ECO:0000313" key="4">
    <source>
        <dbReference type="Proteomes" id="UP000051461"/>
    </source>
</evidence>
<organism evidence="3 4">
    <name type="scientific">Loigolactobacillus bifermentans DSM 20003</name>
    <dbReference type="NCBI Taxonomy" id="1423726"/>
    <lineage>
        <taxon>Bacteria</taxon>
        <taxon>Bacillati</taxon>
        <taxon>Bacillota</taxon>
        <taxon>Bacilli</taxon>
        <taxon>Lactobacillales</taxon>
        <taxon>Lactobacillaceae</taxon>
        <taxon>Loigolactobacillus</taxon>
    </lineage>
</organism>
<feature type="transmembrane region" description="Helical" evidence="1">
    <location>
        <begin position="271"/>
        <end position="290"/>
    </location>
</feature>
<dbReference type="GO" id="GO:0008233">
    <property type="term" value="F:peptidase activity"/>
    <property type="evidence" value="ECO:0007669"/>
    <property type="project" value="InterPro"/>
</dbReference>
<evidence type="ECO:0000256" key="1">
    <source>
        <dbReference type="SAM" id="Phobius"/>
    </source>
</evidence>
<evidence type="ECO:0000313" key="3">
    <source>
        <dbReference type="EMBL" id="KRK32432.1"/>
    </source>
</evidence>
<accession>A0A0R1GEG2</accession>
<feature type="domain" description="Zinc-ribbon" evidence="2">
    <location>
        <begin position="6"/>
        <end position="28"/>
    </location>
</feature>
<protein>
    <recommendedName>
        <fullName evidence="2">Zinc-ribbon domain-containing protein</fullName>
    </recommendedName>
</protein>
<sequence>MTEYIYCTQCGAKNAATNNFCTACGQSLVSSSVHHDQETRQTQAPNTSFIDNTTKQLNRWTGEDKSVSLNVASMFGGIFEHHTQQDAEEIFIAGTFKTTPSLAEVSDAPVRPWLFSRILMLFVVVIGLFLSALMFFQGEKTYPGLVFISSCAIPFSLLILFFEINVFKNISIYVTMKVFLLGGAFSLLTTLFLYSIVGASNFSIVEAILIGLVEETGKLIIVIYYVEHYNLSHIFNGMLIGAAVGAGFAAFENAGYAQDYGISVLLIRSIGSLGTHTLWCAILGAALVIVKRDHHFDSSMLVDPHFINFFIFVVTLHAVWDMNLPLTSVKVTGLIVMAWIAILVLINAGLREVGELQRGKVKIPKSEL</sequence>